<feature type="compositionally biased region" description="Low complexity" evidence="1">
    <location>
        <begin position="40"/>
        <end position="51"/>
    </location>
</feature>
<reference evidence="2" key="1">
    <citation type="submission" date="2021-06" db="EMBL/GenBank/DDBJ databases">
        <authorList>
            <person name="Kallberg Y."/>
            <person name="Tangrot J."/>
            <person name="Rosling A."/>
        </authorList>
    </citation>
    <scope>NUCLEOTIDE SEQUENCE</scope>
    <source>
        <strain evidence="2">IN212</strain>
    </source>
</reference>
<accession>A0A9N9K760</accession>
<gene>
    <name evidence="2" type="ORF">RFULGI_LOCUS18694</name>
</gene>
<name>A0A9N9K760_9GLOM</name>
<dbReference type="AlphaFoldDB" id="A0A9N9K760"/>
<dbReference type="EMBL" id="CAJVPZ010084122">
    <property type="protein sequence ID" value="CAG8810453.1"/>
    <property type="molecule type" value="Genomic_DNA"/>
</dbReference>
<evidence type="ECO:0000313" key="3">
    <source>
        <dbReference type="Proteomes" id="UP000789396"/>
    </source>
</evidence>
<comment type="caution">
    <text evidence="2">The sequence shown here is derived from an EMBL/GenBank/DDBJ whole genome shotgun (WGS) entry which is preliminary data.</text>
</comment>
<protein>
    <submittedName>
        <fullName evidence="2">5571_t:CDS:1</fullName>
    </submittedName>
</protein>
<sequence>MSSKKLPPKNDPERTATEQGALKTAEKTTQVAAAEGKLPTTEQISTTIESIQDSDVIHESGREMSPLGKK</sequence>
<feature type="non-terminal residue" evidence="2">
    <location>
        <position position="1"/>
    </location>
</feature>
<feature type="region of interest" description="Disordered" evidence="1">
    <location>
        <begin position="1"/>
        <end position="70"/>
    </location>
</feature>
<organism evidence="2 3">
    <name type="scientific">Racocetra fulgida</name>
    <dbReference type="NCBI Taxonomy" id="60492"/>
    <lineage>
        <taxon>Eukaryota</taxon>
        <taxon>Fungi</taxon>
        <taxon>Fungi incertae sedis</taxon>
        <taxon>Mucoromycota</taxon>
        <taxon>Glomeromycotina</taxon>
        <taxon>Glomeromycetes</taxon>
        <taxon>Diversisporales</taxon>
        <taxon>Gigasporaceae</taxon>
        <taxon>Racocetra</taxon>
    </lineage>
</organism>
<proteinExistence type="predicted"/>
<keyword evidence="3" id="KW-1185">Reference proteome</keyword>
<dbReference type="Proteomes" id="UP000789396">
    <property type="component" value="Unassembled WGS sequence"/>
</dbReference>
<evidence type="ECO:0000313" key="2">
    <source>
        <dbReference type="EMBL" id="CAG8810453.1"/>
    </source>
</evidence>
<evidence type="ECO:0000256" key="1">
    <source>
        <dbReference type="SAM" id="MobiDB-lite"/>
    </source>
</evidence>